<evidence type="ECO:0000313" key="1">
    <source>
        <dbReference type="EMBL" id="CAF4209685.1"/>
    </source>
</evidence>
<dbReference type="Proteomes" id="UP000663823">
    <property type="component" value="Unassembled WGS sequence"/>
</dbReference>
<comment type="caution">
    <text evidence="1">The sequence shown here is derived from an EMBL/GenBank/DDBJ whole genome shotgun (WGS) entry which is preliminary data.</text>
</comment>
<organism evidence="1 2">
    <name type="scientific">Rotaria sordida</name>
    <dbReference type="NCBI Taxonomy" id="392033"/>
    <lineage>
        <taxon>Eukaryota</taxon>
        <taxon>Metazoa</taxon>
        <taxon>Spiralia</taxon>
        <taxon>Gnathifera</taxon>
        <taxon>Rotifera</taxon>
        <taxon>Eurotatoria</taxon>
        <taxon>Bdelloidea</taxon>
        <taxon>Philodinida</taxon>
        <taxon>Philodinidae</taxon>
        <taxon>Rotaria</taxon>
    </lineage>
</organism>
<dbReference type="EMBL" id="CAJOAX010022942">
    <property type="protein sequence ID" value="CAF4209685.1"/>
    <property type="molecule type" value="Genomic_DNA"/>
</dbReference>
<proteinExistence type="predicted"/>
<evidence type="ECO:0000313" key="2">
    <source>
        <dbReference type="Proteomes" id="UP000663823"/>
    </source>
</evidence>
<reference evidence="1" key="1">
    <citation type="submission" date="2021-02" db="EMBL/GenBank/DDBJ databases">
        <authorList>
            <person name="Nowell W R."/>
        </authorList>
    </citation>
    <scope>NUCLEOTIDE SEQUENCE</scope>
</reference>
<accession>A0A820BQ80</accession>
<protein>
    <submittedName>
        <fullName evidence="1">Uncharacterized protein</fullName>
    </submittedName>
</protein>
<gene>
    <name evidence="1" type="ORF">OTI717_LOCUS38924</name>
</gene>
<sequence length="48" mass="5552">MQKLKSYNDKTHKQIALLKTYDVINVGNTSKLELFDTIQHAHTTNGHR</sequence>
<feature type="non-terminal residue" evidence="1">
    <location>
        <position position="1"/>
    </location>
</feature>
<name>A0A820BQ80_9BILA</name>
<dbReference type="AlphaFoldDB" id="A0A820BQ80"/>